<reference evidence="1 2" key="1">
    <citation type="journal article" date="2013" name="Genome Announc.">
        <title>Genome Sequence of Novosphingobium lindaniclasticum LE124T, Isolated from a Hexachlorocyclohexane Dumpsite.</title>
        <authorList>
            <person name="Saxena A."/>
            <person name="Nayyar N."/>
            <person name="Sangwan N."/>
            <person name="Kumari R."/>
            <person name="Khurana J.P."/>
            <person name="Lal R."/>
        </authorList>
    </citation>
    <scope>NUCLEOTIDE SEQUENCE [LARGE SCALE GENOMIC DNA]</scope>
    <source>
        <strain evidence="1 2">LE124</strain>
    </source>
</reference>
<dbReference type="EMBL" id="ATHL01000028">
    <property type="protein sequence ID" value="EQB18949.1"/>
    <property type="molecule type" value="Genomic_DNA"/>
</dbReference>
<protein>
    <submittedName>
        <fullName evidence="1">Uncharacterized protein</fullName>
    </submittedName>
</protein>
<dbReference type="AlphaFoldDB" id="T0JAM1"/>
<sequence length="85" mass="9572">MAGFFRHAGVKDDLQQEIAKFVSQADQILTSYGICNFVGFLDGIRRDRREVLSQIPFATGHRITKAGHYTKETVELLMAMVCHEG</sequence>
<keyword evidence="2" id="KW-1185">Reference proteome</keyword>
<comment type="caution">
    <text evidence="1">The sequence shown here is derived from an EMBL/GenBank/DDBJ whole genome shotgun (WGS) entry which is preliminary data.</text>
</comment>
<accession>T0JAM1</accession>
<evidence type="ECO:0000313" key="2">
    <source>
        <dbReference type="Proteomes" id="UP000015527"/>
    </source>
</evidence>
<evidence type="ECO:0000313" key="1">
    <source>
        <dbReference type="EMBL" id="EQB18949.1"/>
    </source>
</evidence>
<name>T0JAM1_9SPHN</name>
<proteinExistence type="predicted"/>
<dbReference type="Proteomes" id="UP000015527">
    <property type="component" value="Unassembled WGS sequence"/>
</dbReference>
<organism evidence="1 2">
    <name type="scientific">Novosphingobium lindaniclasticum LE124</name>
    <dbReference type="NCBI Taxonomy" id="1096930"/>
    <lineage>
        <taxon>Bacteria</taxon>
        <taxon>Pseudomonadati</taxon>
        <taxon>Pseudomonadota</taxon>
        <taxon>Alphaproteobacteria</taxon>
        <taxon>Sphingomonadales</taxon>
        <taxon>Sphingomonadaceae</taxon>
        <taxon>Novosphingobium</taxon>
    </lineage>
</organism>
<gene>
    <name evidence="1" type="ORF">L284_03560</name>
</gene>